<dbReference type="AlphaFoldDB" id="A0ABD0JW86"/>
<dbReference type="EMBL" id="JACVVK020000305">
    <property type="protein sequence ID" value="KAK7479345.1"/>
    <property type="molecule type" value="Genomic_DNA"/>
</dbReference>
<protein>
    <submittedName>
        <fullName evidence="1">Uncharacterized protein</fullName>
    </submittedName>
</protein>
<proteinExistence type="predicted"/>
<dbReference type="Proteomes" id="UP001519460">
    <property type="component" value="Unassembled WGS sequence"/>
</dbReference>
<reference evidence="1 2" key="1">
    <citation type="journal article" date="2023" name="Sci. Data">
        <title>Genome assembly of the Korean intertidal mud-creeper Batillaria attramentaria.</title>
        <authorList>
            <person name="Patra A.K."/>
            <person name="Ho P.T."/>
            <person name="Jun S."/>
            <person name="Lee S.J."/>
            <person name="Kim Y."/>
            <person name="Won Y.J."/>
        </authorList>
    </citation>
    <scope>NUCLEOTIDE SEQUENCE [LARGE SCALE GENOMIC DNA]</scope>
    <source>
        <strain evidence="1">Wonlab-2016</strain>
    </source>
</reference>
<organism evidence="1 2">
    <name type="scientific">Batillaria attramentaria</name>
    <dbReference type="NCBI Taxonomy" id="370345"/>
    <lineage>
        <taxon>Eukaryota</taxon>
        <taxon>Metazoa</taxon>
        <taxon>Spiralia</taxon>
        <taxon>Lophotrochozoa</taxon>
        <taxon>Mollusca</taxon>
        <taxon>Gastropoda</taxon>
        <taxon>Caenogastropoda</taxon>
        <taxon>Sorbeoconcha</taxon>
        <taxon>Cerithioidea</taxon>
        <taxon>Batillariidae</taxon>
        <taxon>Batillaria</taxon>
    </lineage>
</organism>
<accession>A0ABD0JW86</accession>
<keyword evidence="2" id="KW-1185">Reference proteome</keyword>
<evidence type="ECO:0000313" key="2">
    <source>
        <dbReference type="Proteomes" id="UP001519460"/>
    </source>
</evidence>
<name>A0ABD0JW86_9CAEN</name>
<comment type="caution">
    <text evidence="1">The sequence shown here is derived from an EMBL/GenBank/DDBJ whole genome shotgun (WGS) entry which is preliminary data.</text>
</comment>
<evidence type="ECO:0000313" key="1">
    <source>
        <dbReference type="EMBL" id="KAK7479345.1"/>
    </source>
</evidence>
<feature type="non-terminal residue" evidence="1">
    <location>
        <position position="1"/>
    </location>
</feature>
<sequence length="127" mass="14352">PIKVPASPLSHDECFALDNSSPTFEVYWELASAVRTSYRQLYAALTPGWTKDGLYRQCNLNYRKAAIQVRLYSFEGSNVLAFRMALKLAFHGFEHGWDDCFGVVGFQTAVVLAGWRHVRCCCSIQLP</sequence>
<gene>
    <name evidence="1" type="ORF">BaRGS_00029423</name>
</gene>